<keyword evidence="16" id="KW-1185">Reference proteome</keyword>
<evidence type="ECO:0000259" key="14">
    <source>
        <dbReference type="Pfam" id="PF20260"/>
    </source>
</evidence>
<evidence type="ECO:0000256" key="12">
    <source>
        <dbReference type="PIRNR" id="PIRNR015601"/>
    </source>
</evidence>
<dbReference type="InterPro" id="IPR015947">
    <property type="entry name" value="PUA-like_sf"/>
</dbReference>
<feature type="domain" description="Ribosomal RNA small subunit methyltransferase E methyltransferase" evidence="13">
    <location>
        <begin position="75"/>
        <end position="235"/>
    </location>
</feature>
<dbReference type="PANTHER" id="PTHR30027:SF3">
    <property type="entry name" value="16S RRNA (URACIL(1498)-N(3))-METHYLTRANSFERASE"/>
    <property type="match status" value="1"/>
</dbReference>
<dbReference type="InterPro" id="IPR046887">
    <property type="entry name" value="RsmE_PUA-like"/>
</dbReference>
<dbReference type="GO" id="GO:0070042">
    <property type="term" value="F:rRNA (uridine-N3-)-methyltransferase activity"/>
    <property type="evidence" value="ECO:0007669"/>
    <property type="project" value="TreeGrafter"/>
</dbReference>
<dbReference type="Pfam" id="PF20260">
    <property type="entry name" value="PUA_4"/>
    <property type="match status" value="1"/>
</dbReference>
<dbReference type="CDD" id="cd18084">
    <property type="entry name" value="RsmE-like"/>
    <property type="match status" value="1"/>
</dbReference>
<comment type="catalytic activity">
    <reaction evidence="11 12">
        <text>uridine(1498) in 16S rRNA + S-adenosyl-L-methionine = N(3)-methyluridine(1498) in 16S rRNA + S-adenosyl-L-homocysteine + H(+)</text>
        <dbReference type="Rhea" id="RHEA:42920"/>
        <dbReference type="Rhea" id="RHEA-COMP:10283"/>
        <dbReference type="Rhea" id="RHEA-COMP:10284"/>
        <dbReference type="ChEBI" id="CHEBI:15378"/>
        <dbReference type="ChEBI" id="CHEBI:57856"/>
        <dbReference type="ChEBI" id="CHEBI:59789"/>
        <dbReference type="ChEBI" id="CHEBI:65315"/>
        <dbReference type="ChEBI" id="CHEBI:74502"/>
        <dbReference type="EC" id="2.1.1.193"/>
    </reaction>
</comment>
<dbReference type="Gene3D" id="3.40.1280.10">
    <property type="match status" value="1"/>
</dbReference>
<dbReference type="AlphaFoldDB" id="A0A1H6DBQ9"/>
<protein>
    <recommendedName>
        <fullName evidence="4 12">Ribosomal RNA small subunit methyltransferase E</fullName>
        <ecNumber evidence="3 12">2.1.1.193</ecNumber>
    </recommendedName>
</protein>
<evidence type="ECO:0000256" key="4">
    <source>
        <dbReference type="ARBA" id="ARBA00013673"/>
    </source>
</evidence>
<dbReference type="SUPFAM" id="SSF75217">
    <property type="entry name" value="alpha/beta knot"/>
    <property type="match status" value="1"/>
</dbReference>
<dbReference type="GO" id="GO:0070475">
    <property type="term" value="P:rRNA base methylation"/>
    <property type="evidence" value="ECO:0007669"/>
    <property type="project" value="TreeGrafter"/>
</dbReference>
<dbReference type="NCBIfam" id="NF008692">
    <property type="entry name" value="PRK11713.1-5"/>
    <property type="match status" value="1"/>
</dbReference>
<dbReference type="Gene3D" id="2.40.240.20">
    <property type="entry name" value="Hypothetical PUA domain-like, domain 1"/>
    <property type="match status" value="1"/>
</dbReference>
<reference evidence="15 16" key="1">
    <citation type="submission" date="2016-10" db="EMBL/GenBank/DDBJ databases">
        <authorList>
            <person name="de Groot N.N."/>
        </authorList>
    </citation>
    <scope>NUCLEOTIDE SEQUENCE [LARGE SCALE GENOMIC DNA]</scope>
    <source>
        <strain evidence="15 16">DSM 22012</strain>
    </source>
</reference>
<dbReference type="PANTHER" id="PTHR30027">
    <property type="entry name" value="RIBOSOMAL RNA SMALL SUBUNIT METHYLTRANSFERASE E"/>
    <property type="match status" value="1"/>
</dbReference>
<dbReference type="InterPro" id="IPR046886">
    <property type="entry name" value="RsmE_MTase_dom"/>
</dbReference>
<dbReference type="InterPro" id="IPR006700">
    <property type="entry name" value="RsmE"/>
</dbReference>
<comment type="similarity">
    <text evidence="2 12">Belongs to the RNA methyltransferase RsmE family.</text>
</comment>
<evidence type="ECO:0000256" key="11">
    <source>
        <dbReference type="ARBA" id="ARBA00047944"/>
    </source>
</evidence>
<keyword evidence="9 12" id="KW-0949">S-adenosyl-L-methionine</keyword>
<keyword evidence="5 12" id="KW-0963">Cytoplasm</keyword>
<evidence type="ECO:0000256" key="7">
    <source>
        <dbReference type="ARBA" id="ARBA00022603"/>
    </source>
</evidence>
<evidence type="ECO:0000313" key="16">
    <source>
        <dbReference type="Proteomes" id="UP000236745"/>
    </source>
</evidence>
<keyword evidence="6 12" id="KW-0698">rRNA processing</keyword>
<dbReference type="GO" id="GO:0005737">
    <property type="term" value="C:cytoplasm"/>
    <property type="evidence" value="ECO:0007669"/>
    <property type="project" value="UniProtKB-SubCell"/>
</dbReference>
<dbReference type="RefSeq" id="WP_104005158.1">
    <property type="nucleotide sequence ID" value="NZ_FNVQ01000005.1"/>
</dbReference>
<feature type="domain" description="Ribosomal RNA small subunit methyltransferase E PUA-like" evidence="14">
    <location>
        <begin position="20"/>
        <end position="66"/>
    </location>
</feature>
<dbReference type="InterPro" id="IPR029028">
    <property type="entry name" value="Alpha/beta_knot_MTases"/>
</dbReference>
<dbReference type="SUPFAM" id="SSF88697">
    <property type="entry name" value="PUA domain-like"/>
    <property type="match status" value="1"/>
</dbReference>
<evidence type="ECO:0000256" key="8">
    <source>
        <dbReference type="ARBA" id="ARBA00022679"/>
    </source>
</evidence>
<evidence type="ECO:0000256" key="9">
    <source>
        <dbReference type="ARBA" id="ARBA00022691"/>
    </source>
</evidence>
<keyword evidence="8 12" id="KW-0808">Transferase</keyword>
<comment type="function">
    <text evidence="10 12">Specifically methylates the N3 position of the uracil ring of uridine 1498 (m3U1498) in 16S rRNA. Acts on the fully assembled 30S ribosomal subunit.</text>
</comment>
<dbReference type="NCBIfam" id="TIGR00046">
    <property type="entry name" value="RsmE family RNA methyltransferase"/>
    <property type="match status" value="1"/>
</dbReference>
<name>A0A1H6DBQ9_9GAMM</name>
<sequence length="242" mass="26730">MRVPRVYLDLPLSEGTRIELDDNAFNHCIKVLRLAEGAPLTLFNGDGLEYPAELCDVAKKRAAAQIGTPQDPGRESPLTIEVGQAISRGERMDYAIQKSSELGITRIHPLFTERCEVRLNNERQEKRQRHWQQVAISACEQSQRCRVPAIEEPSALTDWIGRVDAELKLVMHHHTAQPLASIEPPKSVALLIGPEGGLTEEEVEQAIAAGFQPVAFGPRVMRTETAPVAAAAILQYLWGDLG</sequence>
<dbReference type="Proteomes" id="UP000236745">
    <property type="component" value="Unassembled WGS sequence"/>
</dbReference>
<proteinExistence type="inferred from homology"/>
<evidence type="ECO:0000313" key="15">
    <source>
        <dbReference type="EMBL" id="SEG82263.1"/>
    </source>
</evidence>
<dbReference type="EC" id="2.1.1.193" evidence="3 12"/>
<evidence type="ECO:0000256" key="10">
    <source>
        <dbReference type="ARBA" id="ARBA00025699"/>
    </source>
</evidence>
<keyword evidence="7 12" id="KW-0489">Methyltransferase</keyword>
<dbReference type="Pfam" id="PF04452">
    <property type="entry name" value="Methyltrans_RNA"/>
    <property type="match status" value="1"/>
</dbReference>
<dbReference type="EMBL" id="FNVQ01000005">
    <property type="protein sequence ID" value="SEG82263.1"/>
    <property type="molecule type" value="Genomic_DNA"/>
</dbReference>
<organism evidence="15 16">
    <name type="scientific">Marinobacterium lutimaris</name>
    <dbReference type="NCBI Taxonomy" id="568106"/>
    <lineage>
        <taxon>Bacteria</taxon>
        <taxon>Pseudomonadati</taxon>
        <taxon>Pseudomonadota</taxon>
        <taxon>Gammaproteobacteria</taxon>
        <taxon>Oceanospirillales</taxon>
        <taxon>Oceanospirillaceae</taxon>
        <taxon>Marinobacterium</taxon>
    </lineage>
</organism>
<gene>
    <name evidence="15" type="ORF">SAMN05444390_105343</name>
</gene>
<accession>A0A1H6DBQ9</accession>
<evidence type="ECO:0000256" key="1">
    <source>
        <dbReference type="ARBA" id="ARBA00004496"/>
    </source>
</evidence>
<evidence type="ECO:0000256" key="3">
    <source>
        <dbReference type="ARBA" id="ARBA00012328"/>
    </source>
</evidence>
<dbReference type="InterPro" id="IPR029026">
    <property type="entry name" value="tRNA_m1G_MTases_N"/>
</dbReference>
<dbReference type="OrthoDB" id="9815641at2"/>
<evidence type="ECO:0000256" key="2">
    <source>
        <dbReference type="ARBA" id="ARBA00005528"/>
    </source>
</evidence>
<dbReference type="PIRSF" id="PIRSF015601">
    <property type="entry name" value="MTase_slr0722"/>
    <property type="match status" value="1"/>
</dbReference>
<comment type="subcellular location">
    <subcellularLocation>
        <location evidence="1 12">Cytoplasm</location>
    </subcellularLocation>
</comment>
<evidence type="ECO:0000259" key="13">
    <source>
        <dbReference type="Pfam" id="PF04452"/>
    </source>
</evidence>
<evidence type="ECO:0000256" key="5">
    <source>
        <dbReference type="ARBA" id="ARBA00022490"/>
    </source>
</evidence>
<evidence type="ECO:0000256" key="6">
    <source>
        <dbReference type="ARBA" id="ARBA00022552"/>
    </source>
</evidence>